<dbReference type="InterPro" id="IPR029053">
    <property type="entry name" value="Viral_coat"/>
</dbReference>
<accession>A0A890UZ96</accession>
<proteinExistence type="predicted"/>
<name>A0A890UZ96_9VIRU</name>
<feature type="compositionally biased region" description="Basic residues" evidence="1">
    <location>
        <begin position="1"/>
        <end position="10"/>
    </location>
</feature>
<feature type="region of interest" description="Disordered" evidence="1">
    <location>
        <begin position="1"/>
        <end position="25"/>
    </location>
</feature>
<reference evidence="2" key="1">
    <citation type="submission" date="2020-11" db="EMBL/GenBank/DDBJ databases">
        <title>Viral genomes from river ports along the Yangtze River in China.</title>
        <authorList>
            <person name="Lu J."/>
            <person name="Shen Q."/>
            <person name="Yang S."/>
            <person name="Zhang W."/>
        </authorList>
    </citation>
    <scope>NUCLEOTIDE SEQUENCE</scope>
    <source>
        <strain evidence="2">2wh-CRESS-2</strain>
    </source>
</reference>
<dbReference type="Gene3D" id="2.60.120.20">
    <property type="match status" value="1"/>
</dbReference>
<evidence type="ECO:0000313" key="2">
    <source>
        <dbReference type="EMBL" id="QRI44122.1"/>
    </source>
</evidence>
<protein>
    <submittedName>
        <fullName evidence="2">Capsid protein</fullName>
    </submittedName>
</protein>
<sequence>MPYKGRRSYKSKAPLRVTPTRKSKSSAVEKVRVSNIKRVVKSVMTKQIETKVAPYTTIASQQKVYGAGLNYNGVGLLNGWASPNGILPPVTQGLGENNRVGNVIAPNKLVVKYEIKASQTTDGTSTVNDNPFRALPFLVRMVIYRHRYATDDFGQYGLIDEGGSNVELGANPALWMEPYNRDEYIIAYSRTFKMASDVHRYSGTTLAIDAMPNNLKQWVYGKAYVKLPKKLRYNDTTNIPTNAQWYIAFAVCNQDGSAISTSQQRITVNVRSTMTYKDA</sequence>
<organism evidence="2">
    <name type="scientific">Cressdnaviricota sp</name>
    <dbReference type="NCBI Taxonomy" id="2748378"/>
    <lineage>
        <taxon>Viruses</taxon>
        <taxon>Monodnaviria</taxon>
        <taxon>Shotokuvirae</taxon>
        <taxon>Cressdnaviricota</taxon>
    </lineage>
</organism>
<dbReference type="EMBL" id="MW346993">
    <property type="protein sequence ID" value="QRI44122.1"/>
    <property type="molecule type" value="Genomic_DNA"/>
</dbReference>
<evidence type="ECO:0000256" key="1">
    <source>
        <dbReference type="SAM" id="MobiDB-lite"/>
    </source>
</evidence>